<keyword evidence="2" id="KW-1185">Reference proteome</keyword>
<dbReference type="EMBL" id="KQ086186">
    <property type="protein sequence ID" value="KLO06715.1"/>
    <property type="molecule type" value="Genomic_DNA"/>
</dbReference>
<name>A0A0H2R4K6_9AGAM</name>
<dbReference type="Proteomes" id="UP000053477">
    <property type="component" value="Unassembled WGS sequence"/>
</dbReference>
<accession>A0A0H2R4K6</accession>
<reference evidence="1 2" key="1">
    <citation type="submission" date="2015-04" db="EMBL/GenBank/DDBJ databases">
        <title>Complete genome sequence of Schizopora paradoxa KUC8140, a cosmopolitan wood degrader in East Asia.</title>
        <authorList>
            <consortium name="DOE Joint Genome Institute"/>
            <person name="Min B."/>
            <person name="Park H."/>
            <person name="Jang Y."/>
            <person name="Kim J.-J."/>
            <person name="Kim K.H."/>
            <person name="Pangilinan J."/>
            <person name="Lipzen A."/>
            <person name="Riley R."/>
            <person name="Grigoriev I.V."/>
            <person name="Spatafora J.W."/>
            <person name="Choi I.-G."/>
        </authorList>
    </citation>
    <scope>NUCLEOTIDE SEQUENCE [LARGE SCALE GENOMIC DNA]</scope>
    <source>
        <strain evidence="1 2">KUC8140</strain>
    </source>
</reference>
<gene>
    <name evidence="1" type="ORF">SCHPADRAFT_1002186</name>
</gene>
<protein>
    <submittedName>
        <fullName evidence="1">Uncharacterized protein</fullName>
    </submittedName>
</protein>
<dbReference type="InParanoid" id="A0A0H2R4K6"/>
<dbReference type="Gene3D" id="1.20.1280.50">
    <property type="match status" value="1"/>
</dbReference>
<dbReference type="OrthoDB" id="3266451at2759"/>
<proteinExistence type="predicted"/>
<dbReference type="AlphaFoldDB" id="A0A0H2R4K6"/>
<sequence>MDNWTAGRDSDVGIAMKALERMASIGYHKNLHGDDDRVFGFELESWYRLRNSWSRSDLSPEDISQLFQDAKNLDDTIHILKEMQLSASRLQQSVALLSKPVICKLSECIASVPREILMLIFEFIAPAGGLTSRKQAIWLSHVSRSFRSIALETPSIWATLDGCASKDEFETFVARSGEGSGLHITLYLPTDSELRGFMDRCRTLASRWASLLVLFEDDVLDQRTGLTAQLVDSICDGQLQFPRLRVVRFQQYYARYRVGAYAVFEPWELAIDRHGNQQQVPELQRIECHDYIPPTSRVYDSVKSFATLISWCTLWCNFEDMGLFLPSLRALTVLDLTIHHYYFSIREFANIEIRCPLVSSLTLNLPDFTFPGKVNSAILHSLVASFNMPRLTEYSFSIELQLGTVKDSDKPEIETLFQDLMESLYLDPSIHTNLATFRVKLSHAKGNETWKPKSLTIPLPRIPHVTVLTVQTFTVIEFDAPDRESQEKYALRELSLRVLKCDEDARTDLNKLIKSLQEINTWGTHVTFKKTKRGELLGYEVAAKTAGEAKLSFSY</sequence>
<evidence type="ECO:0000313" key="1">
    <source>
        <dbReference type="EMBL" id="KLO06715.1"/>
    </source>
</evidence>
<organism evidence="1 2">
    <name type="scientific">Schizopora paradoxa</name>
    <dbReference type="NCBI Taxonomy" id="27342"/>
    <lineage>
        <taxon>Eukaryota</taxon>
        <taxon>Fungi</taxon>
        <taxon>Dikarya</taxon>
        <taxon>Basidiomycota</taxon>
        <taxon>Agaricomycotina</taxon>
        <taxon>Agaricomycetes</taxon>
        <taxon>Hymenochaetales</taxon>
        <taxon>Schizoporaceae</taxon>
        <taxon>Schizopora</taxon>
    </lineage>
</organism>
<evidence type="ECO:0000313" key="2">
    <source>
        <dbReference type="Proteomes" id="UP000053477"/>
    </source>
</evidence>